<evidence type="ECO:0000313" key="2">
    <source>
        <dbReference type="EMBL" id="RRT84974.1"/>
    </source>
</evidence>
<protein>
    <submittedName>
        <fullName evidence="2">Uncharacterized protein</fullName>
    </submittedName>
</protein>
<evidence type="ECO:0000313" key="3">
    <source>
        <dbReference type="Proteomes" id="UP000287651"/>
    </source>
</evidence>
<feature type="compositionally biased region" description="Basic and acidic residues" evidence="1">
    <location>
        <begin position="59"/>
        <end position="88"/>
    </location>
</feature>
<comment type="caution">
    <text evidence="2">The sequence shown here is derived from an EMBL/GenBank/DDBJ whole genome shotgun (WGS) entry which is preliminary data.</text>
</comment>
<organism evidence="2 3">
    <name type="scientific">Ensete ventricosum</name>
    <name type="common">Abyssinian banana</name>
    <name type="synonym">Musa ensete</name>
    <dbReference type="NCBI Taxonomy" id="4639"/>
    <lineage>
        <taxon>Eukaryota</taxon>
        <taxon>Viridiplantae</taxon>
        <taxon>Streptophyta</taxon>
        <taxon>Embryophyta</taxon>
        <taxon>Tracheophyta</taxon>
        <taxon>Spermatophyta</taxon>
        <taxon>Magnoliopsida</taxon>
        <taxon>Liliopsida</taxon>
        <taxon>Zingiberales</taxon>
        <taxon>Musaceae</taxon>
        <taxon>Ensete</taxon>
    </lineage>
</organism>
<name>A0A427B940_ENSVE</name>
<reference evidence="2 3" key="1">
    <citation type="journal article" date="2014" name="Agronomy (Basel)">
        <title>A Draft Genome Sequence for Ensete ventricosum, the Drought-Tolerant Tree Against Hunger.</title>
        <authorList>
            <person name="Harrison J."/>
            <person name="Moore K.A."/>
            <person name="Paszkiewicz K."/>
            <person name="Jones T."/>
            <person name="Grant M."/>
            <person name="Ambacheew D."/>
            <person name="Muzemil S."/>
            <person name="Studholme D.J."/>
        </authorList>
    </citation>
    <scope>NUCLEOTIDE SEQUENCE [LARGE SCALE GENOMIC DNA]</scope>
</reference>
<feature type="compositionally biased region" description="Basic and acidic residues" evidence="1">
    <location>
        <begin position="36"/>
        <end position="50"/>
    </location>
</feature>
<accession>A0A427B940</accession>
<dbReference type="Proteomes" id="UP000287651">
    <property type="component" value="Unassembled WGS sequence"/>
</dbReference>
<proteinExistence type="predicted"/>
<dbReference type="EMBL" id="AMZH03000198">
    <property type="protein sequence ID" value="RRT84974.1"/>
    <property type="molecule type" value="Genomic_DNA"/>
</dbReference>
<dbReference type="AlphaFoldDB" id="A0A427B940"/>
<evidence type="ECO:0000256" key="1">
    <source>
        <dbReference type="SAM" id="MobiDB-lite"/>
    </source>
</evidence>
<feature type="region of interest" description="Disordered" evidence="1">
    <location>
        <begin position="36"/>
        <end position="98"/>
    </location>
</feature>
<sequence length="116" mass="13077">MFGCQLAHWSLYCEWGKLRLSLRRLTLAHTFRRDDTDAVPRKASSRDRGLTEQASVDIPSDRSRLGLRSTMEERHEVDLSRGGDKQEEGVSSTSIEVVSLPGPARLNKKCYDRDGG</sequence>
<gene>
    <name evidence="2" type="ORF">B296_00004413</name>
</gene>